<evidence type="ECO:0000256" key="1">
    <source>
        <dbReference type="SAM" id="Phobius"/>
    </source>
</evidence>
<evidence type="ECO:0000313" key="2">
    <source>
        <dbReference type="EMBL" id="BAU91193.1"/>
    </source>
</evidence>
<evidence type="ECO:0000313" key="3">
    <source>
        <dbReference type="Proteomes" id="UP000218288"/>
    </source>
</evidence>
<keyword evidence="2" id="KW-0131">Cell cycle</keyword>
<reference evidence="2 3" key="1">
    <citation type="journal article" date="2016" name="Genome Announc.">
        <title>Complete Genome Sequence of Methylobacterium populi P-1M, Isolated from Pink-Pigmented Household Biofilm.</title>
        <authorList>
            <person name="Morohoshi T."/>
            <person name="Ikeda T."/>
        </authorList>
    </citation>
    <scope>NUCLEOTIDE SEQUENCE [LARGE SCALE GENOMIC DNA]</scope>
    <source>
        <strain evidence="2 3">P-1M</strain>
    </source>
</reference>
<keyword evidence="1" id="KW-0472">Membrane</keyword>
<keyword evidence="2" id="KW-0132">Cell division</keyword>
<proteinExistence type="predicted"/>
<dbReference type="EMBL" id="AP014809">
    <property type="protein sequence ID" value="BAU91193.1"/>
    <property type="molecule type" value="Genomic_DNA"/>
</dbReference>
<gene>
    <name evidence="2" type="ORF">MPPM_2588</name>
</gene>
<keyword evidence="1" id="KW-0812">Transmembrane</keyword>
<accession>A0A160PG32</accession>
<keyword evidence="1" id="KW-1133">Transmembrane helix</keyword>
<dbReference type="AlphaFoldDB" id="A0A160PG32"/>
<dbReference type="Proteomes" id="UP000218288">
    <property type="component" value="Chromosome"/>
</dbReference>
<protein>
    <submittedName>
        <fullName evidence="2">Cell division protein FtsK/SpoIIIE</fullName>
    </submittedName>
</protein>
<sequence length="49" mass="4796">MIALALIFAATGLVSLVSAAVTGSTVSLAFSLLEFAASGLCALAWGIVP</sequence>
<organism evidence="2 3">
    <name type="scientific">Methylorubrum populi</name>
    <dbReference type="NCBI Taxonomy" id="223967"/>
    <lineage>
        <taxon>Bacteria</taxon>
        <taxon>Pseudomonadati</taxon>
        <taxon>Pseudomonadota</taxon>
        <taxon>Alphaproteobacteria</taxon>
        <taxon>Hyphomicrobiales</taxon>
        <taxon>Methylobacteriaceae</taxon>
        <taxon>Methylorubrum</taxon>
    </lineage>
</organism>
<name>A0A160PG32_9HYPH</name>
<dbReference type="RefSeq" id="WP_157914180.1">
    <property type="nucleotide sequence ID" value="NZ_AP014809.1"/>
</dbReference>
<dbReference type="GO" id="GO:0051301">
    <property type="term" value="P:cell division"/>
    <property type="evidence" value="ECO:0007669"/>
    <property type="project" value="UniProtKB-KW"/>
</dbReference>
<feature type="transmembrane region" description="Helical" evidence="1">
    <location>
        <begin position="29"/>
        <end position="48"/>
    </location>
</feature>